<dbReference type="PANTHER" id="PTHR31375">
    <property type="match status" value="1"/>
</dbReference>
<dbReference type="AlphaFoldDB" id="A0A822Z2N8"/>
<feature type="signal peptide" evidence="9">
    <location>
        <begin position="1"/>
        <end position="22"/>
    </location>
</feature>
<keyword evidence="11" id="KW-1185">Reference proteome</keyword>
<dbReference type="InterPro" id="IPR000743">
    <property type="entry name" value="Glyco_hydro_28"/>
</dbReference>
<dbReference type="EMBL" id="DUZY01000004">
    <property type="protein sequence ID" value="DAD35758.1"/>
    <property type="molecule type" value="Genomic_DNA"/>
</dbReference>
<evidence type="ECO:0000256" key="1">
    <source>
        <dbReference type="ARBA" id="ARBA00004191"/>
    </source>
</evidence>
<evidence type="ECO:0000256" key="9">
    <source>
        <dbReference type="SAM" id="SignalP"/>
    </source>
</evidence>
<name>A0A822Z2N8_NELNU</name>
<evidence type="ECO:0000256" key="5">
    <source>
        <dbReference type="ARBA" id="ARBA00022801"/>
    </source>
</evidence>
<evidence type="ECO:0008006" key="12">
    <source>
        <dbReference type="Google" id="ProtNLM"/>
    </source>
</evidence>
<dbReference type="InterPro" id="IPR011050">
    <property type="entry name" value="Pectin_lyase_fold/virulence"/>
</dbReference>
<keyword evidence="6 8" id="KW-0326">Glycosidase</keyword>
<dbReference type="InterPro" id="IPR012334">
    <property type="entry name" value="Pectin_lyas_fold"/>
</dbReference>
<comment type="similarity">
    <text evidence="2 8">Belongs to the glycosyl hydrolase 28 family.</text>
</comment>
<reference evidence="10 11" key="1">
    <citation type="journal article" date="2020" name="Mol. Biol. Evol.">
        <title>Distinct Expression and Methylation Patterns for Genes with Different Fates following a Single Whole-Genome Duplication in Flowering Plants.</title>
        <authorList>
            <person name="Shi T."/>
            <person name="Rahmani R.S."/>
            <person name="Gugger P.F."/>
            <person name="Wang M."/>
            <person name="Li H."/>
            <person name="Zhang Y."/>
            <person name="Li Z."/>
            <person name="Wang Q."/>
            <person name="Van de Peer Y."/>
            <person name="Marchal K."/>
            <person name="Chen J."/>
        </authorList>
    </citation>
    <scope>NUCLEOTIDE SEQUENCE [LARGE SCALE GENOMIC DNA]</scope>
    <source>
        <tissue evidence="10">Leaf</tissue>
    </source>
</reference>
<comment type="subcellular location">
    <subcellularLocation>
        <location evidence="1">Secreted</location>
        <location evidence="1">Cell wall</location>
    </subcellularLocation>
</comment>
<dbReference type="GO" id="GO:0071555">
    <property type="term" value="P:cell wall organization"/>
    <property type="evidence" value="ECO:0007669"/>
    <property type="project" value="UniProtKB-KW"/>
</dbReference>
<proteinExistence type="inferred from homology"/>
<organism evidence="10 11">
    <name type="scientific">Nelumbo nucifera</name>
    <name type="common">Sacred lotus</name>
    <dbReference type="NCBI Taxonomy" id="4432"/>
    <lineage>
        <taxon>Eukaryota</taxon>
        <taxon>Viridiplantae</taxon>
        <taxon>Streptophyta</taxon>
        <taxon>Embryophyta</taxon>
        <taxon>Tracheophyta</taxon>
        <taxon>Spermatophyta</taxon>
        <taxon>Magnoliopsida</taxon>
        <taxon>Proteales</taxon>
        <taxon>Nelumbonaceae</taxon>
        <taxon>Nelumbo</taxon>
    </lineage>
</organism>
<dbReference type="Proteomes" id="UP000607653">
    <property type="component" value="Unassembled WGS sequence"/>
</dbReference>
<gene>
    <name evidence="10" type="ORF">HUJ06_006398</name>
</gene>
<feature type="chain" id="PRO_5032897008" description="Exopolygalacturonase-like" evidence="9">
    <location>
        <begin position="23"/>
        <end position="410"/>
    </location>
</feature>
<evidence type="ECO:0000313" key="10">
    <source>
        <dbReference type="EMBL" id="DAD35758.1"/>
    </source>
</evidence>
<dbReference type="InterPro" id="IPR006626">
    <property type="entry name" value="PbH1"/>
</dbReference>
<evidence type="ECO:0000256" key="8">
    <source>
        <dbReference type="RuleBase" id="RU361169"/>
    </source>
</evidence>
<dbReference type="GO" id="GO:0005975">
    <property type="term" value="P:carbohydrate metabolic process"/>
    <property type="evidence" value="ECO:0007669"/>
    <property type="project" value="InterPro"/>
</dbReference>
<keyword evidence="4" id="KW-0964">Secreted</keyword>
<evidence type="ECO:0000256" key="7">
    <source>
        <dbReference type="ARBA" id="ARBA00023316"/>
    </source>
</evidence>
<dbReference type="SMART" id="SM00710">
    <property type="entry name" value="PbH1"/>
    <property type="match status" value="4"/>
</dbReference>
<evidence type="ECO:0000256" key="4">
    <source>
        <dbReference type="ARBA" id="ARBA00022525"/>
    </source>
</evidence>
<keyword evidence="5 8" id="KW-0378">Hydrolase</keyword>
<evidence type="ECO:0000256" key="2">
    <source>
        <dbReference type="ARBA" id="ARBA00008834"/>
    </source>
</evidence>
<dbReference type="GO" id="GO:0004650">
    <property type="term" value="F:polygalacturonase activity"/>
    <property type="evidence" value="ECO:0007669"/>
    <property type="project" value="InterPro"/>
</dbReference>
<sequence>MGSKLNLHIIFLLFFLLYVVEAQHFDVTKYGGAAGADITQALLNAWKDACAATGTTQIVIPKGTYTLNEVKFLGPCKGEINFRIEGVFLGPCKGQINFWIEGVVQAPPDPIAIKSDVWVVFETITGLTEFGGGTFDSQGQKAWTVNDCSMHFDTCWILPTNVRFNFITNGLIHDITSLNSKMFNLFLLGGNNVTFQHITVTAPANSLNTDGIHIGRSTGVKILDATIGTGDDCVSVGDGTKDLIVSKVTCGPGHSISIGSLGNYDNEEPMAGLHVSDCTLTNIDNGVRIKTWPNSKPGSASDISFTGIVMNNVSNPIILDQNYCPHAIYDTQPSRVKVSGVNFDNIKGTLATQQCVILSCSPIVPCENVEIGEINLVYNGPLGPGNSTCLNVKPTFTGHQVPPVCAPPEA</sequence>
<dbReference type="Pfam" id="PF00295">
    <property type="entry name" value="Glyco_hydro_28"/>
    <property type="match status" value="1"/>
</dbReference>
<comment type="caution">
    <text evidence="10">The sequence shown here is derived from an EMBL/GenBank/DDBJ whole genome shotgun (WGS) entry which is preliminary data.</text>
</comment>
<keyword evidence="7" id="KW-0961">Cell wall biogenesis/degradation</keyword>
<dbReference type="SUPFAM" id="SSF51126">
    <property type="entry name" value="Pectin lyase-like"/>
    <property type="match status" value="1"/>
</dbReference>
<accession>A0A822Z2N8</accession>
<keyword evidence="9" id="KW-0732">Signal</keyword>
<evidence type="ECO:0000313" key="11">
    <source>
        <dbReference type="Proteomes" id="UP000607653"/>
    </source>
</evidence>
<keyword evidence="3" id="KW-0134">Cell wall</keyword>
<evidence type="ECO:0000256" key="3">
    <source>
        <dbReference type="ARBA" id="ARBA00022512"/>
    </source>
</evidence>
<protein>
    <recommendedName>
        <fullName evidence="12">Exopolygalacturonase-like</fullName>
    </recommendedName>
</protein>
<dbReference type="Gene3D" id="2.160.20.10">
    <property type="entry name" value="Single-stranded right-handed beta-helix, Pectin lyase-like"/>
    <property type="match status" value="1"/>
</dbReference>
<evidence type="ECO:0000256" key="6">
    <source>
        <dbReference type="ARBA" id="ARBA00023295"/>
    </source>
</evidence>